<dbReference type="EMBL" id="MU268204">
    <property type="protein sequence ID" value="KAH7905384.1"/>
    <property type="molecule type" value="Genomic_DNA"/>
</dbReference>
<reference evidence="1" key="1">
    <citation type="journal article" date="2021" name="New Phytol.">
        <title>Evolutionary innovations through gain and loss of genes in the ectomycorrhizal Boletales.</title>
        <authorList>
            <person name="Wu G."/>
            <person name="Miyauchi S."/>
            <person name="Morin E."/>
            <person name="Kuo A."/>
            <person name="Drula E."/>
            <person name="Varga T."/>
            <person name="Kohler A."/>
            <person name="Feng B."/>
            <person name="Cao Y."/>
            <person name="Lipzen A."/>
            <person name="Daum C."/>
            <person name="Hundley H."/>
            <person name="Pangilinan J."/>
            <person name="Johnson J."/>
            <person name="Barry K."/>
            <person name="LaButti K."/>
            <person name="Ng V."/>
            <person name="Ahrendt S."/>
            <person name="Min B."/>
            <person name="Choi I.G."/>
            <person name="Park H."/>
            <person name="Plett J.M."/>
            <person name="Magnuson J."/>
            <person name="Spatafora J.W."/>
            <person name="Nagy L.G."/>
            <person name="Henrissat B."/>
            <person name="Grigoriev I.V."/>
            <person name="Yang Z.L."/>
            <person name="Xu J."/>
            <person name="Martin F.M."/>
        </authorList>
    </citation>
    <scope>NUCLEOTIDE SEQUENCE</scope>
    <source>
        <strain evidence="1">ATCC 28755</strain>
    </source>
</reference>
<protein>
    <submittedName>
        <fullName evidence="1">Uncharacterized protein</fullName>
    </submittedName>
</protein>
<gene>
    <name evidence="1" type="ORF">BJ138DRAFT_1106030</name>
</gene>
<name>A0ACB7ZWY1_9AGAM</name>
<organism evidence="1 2">
    <name type="scientific">Hygrophoropsis aurantiaca</name>
    <dbReference type="NCBI Taxonomy" id="72124"/>
    <lineage>
        <taxon>Eukaryota</taxon>
        <taxon>Fungi</taxon>
        <taxon>Dikarya</taxon>
        <taxon>Basidiomycota</taxon>
        <taxon>Agaricomycotina</taxon>
        <taxon>Agaricomycetes</taxon>
        <taxon>Agaricomycetidae</taxon>
        <taxon>Boletales</taxon>
        <taxon>Coniophorineae</taxon>
        <taxon>Hygrophoropsidaceae</taxon>
        <taxon>Hygrophoropsis</taxon>
    </lineage>
</organism>
<accession>A0ACB7ZWY1</accession>
<dbReference type="Proteomes" id="UP000790377">
    <property type="component" value="Unassembled WGS sequence"/>
</dbReference>
<evidence type="ECO:0000313" key="2">
    <source>
        <dbReference type="Proteomes" id="UP000790377"/>
    </source>
</evidence>
<proteinExistence type="predicted"/>
<sequence length="100" mass="10759">MPPFLRTAALTLLLACSSILPNSRVFASLTPSLSAPIVDLGYAQYQGSVDINTNVTSVLSIRYAAPPIGPTKSPNILDATTAIWWWPPQFEGKGPRAYNV</sequence>
<evidence type="ECO:0000313" key="1">
    <source>
        <dbReference type="EMBL" id="KAH7905384.1"/>
    </source>
</evidence>
<keyword evidence="2" id="KW-1185">Reference proteome</keyword>
<comment type="caution">
    <text evidence="1">The sequence shown here is derived from an EMBL/GenBank/DDBJ whole genome shotgun (WGS) entry which is preliminary data.</text>
</comment>